<evidence type="ECO:0000313" key="14">
    <source>
        <dbReference type="EMBL" id="ADD68616.1"/>
    </source>
</evidence>
<dbReference type="STRING" id="522772.Dacet_1852"/>
<keyword evidence="5 11" id="KW-0547">Nucleotide-binding</keyword>
<keyword evidence="15" id="KW-1185">Reference proteome</keyword>
<dbReference type="InterPro" id="IPR023030">
    <property type="entry name" value="Bifunc_HldE"/>
</dbReference>
<proteinExistence type="inferred from homology"/>
<evidence type="ECO:0000256" key="2">
    <source>
        <dbReference type="ARBA" id="ARBA00003753"/>
    </source>
</evidence>
<evidence type="ECO:0000256" key="11">
    <source>
        <dbReference type="HAMAP-Rule" id="MF_01603"/>
    </source>
</evidence>
<feature type="region of interest" description="Ribokinase" evidence="11">
    <location>
        <begin position="1"/>
        <end position="319"/>
    </location>
</feature>
<comment type="subunit">
    <text evidence="11">Homodimer.</text>
</comment>
<dbReference type="eggNOG" id="COG2870">
    <property type="taxonomic scope" value="Bacteria"/>
</dbReference>
<dbReference type="EC" id="2.7.7.70" evidence="11"/>
<dbReference type="GO" id="GO:0033785">
    <property type="term" value="F:heptose 7-phosphate kinase activity"/>
    <property type="evidence" value="ECO:0007669"/>
    <property type="project" value="UniProtKB-UniRule"/>
</dbReference>
<keyword evidence="8 11" id="KW-0511">Multifunctional enzyme</keyword>
<dbReference type="GO" id="GO:0005829">
    <property type="term" value="C:cytosol"/>
    <property type="evidence" value="ECO:0007669"/>
    <property type="project" value="TreeGrafter"/>
</dbReference>
<evidence type="ECO:0000256" key="5">
    <source>
        <dbReference type="ARBA" id="ARBA00022741"/>
    </source>
</evidence>
<evidence type="ECO:0000256" key="9">
    <source>
        <dbReference type="ARBA" id="ARBA00023277"/>
    </source>
</evidence>
<feature type="region of interest" description="Cytidylyltransferase" evidence="11">
    <location>
        <begin position="342"/>
        <end position="470"/>
    </location>
</feature>
<dbReference type="PANTHER" id="PTHR46969:SF1">
    <property type="entry name" value="BIFUNCTIONAL PROTEIN HLDE"/>
    <property type="match status" value="1"/>
</dbReference>
<dbReference type="InterPro" id="IPR014729">
    <property type="entry name" value="Rossmann-like_a/b/a_fold"/>
</dbReference>
<dbReference type="Gene3D" id="3.40.1190.20">
    <property type="match status" value="1"/>
</dbReference>
<dbReference type="FunCoup" id="D4H0V3">
    <property type="interactions" value="290"/>
</dbReference>
<comment type="similarity">
    <text evidence="11">In the N-terminal section; belongs to the carbohydrate kinase PfkB family.</text>
</comment>
<comment type="pathway">
    <text evidence="11">Nucleotide-sugar biosynthesis; ADP-L-glycero-beta-D-manno-heptose biosynthesis; ADP-L-glycero-beta-D-manno-heptose from D-glycero-beta-D-manno-heptose 7-phosphate: step 3/4.</text>
</comment>
<reference evidence="14 15" key="1">
    <citation type="journal article" date="2010" name="Stand. Genomic Sci.">
        <title>Complete genome sequence of Denitrovibrio acetiphilus type strain (N2460).</title>
        <authorList>
            <person name="Kiss H."/>
            <person name="Lang E."/>
            <person name="Lapidus A."/>
            <person name="Copeland A."/>
            <person name="Nolan M."/>
            <person name="Glavina Del Rio T."/>
            <person name="Chen F."/>
            <person name="Lucas S."/>
            <person name="Tice H."/>
            <person name="Cheng J.F."/>
            <person name="Han C."/>
            <person name="Goodwin L."/>
            <person name="Pitluck S."/>
            <person name="Liolios K."/>
            <person name="Pati A."/>
            <person name="Ivanova N."/>
            <person name="Mavromatis K."/>
            <person name="Chen A."/>
            <person name="Palaniappan K."/>
            <person name="Land M."/>
            <person name="Hauser L."/>
            <person name="Chang Y.J."/>
            <person name="Jeffries C.D."/>
            <person name="Detter J.C."/>
            <person name="Brettin T."/>
            <person name="Spring S."/>
            <person name="Rohde M."/>
            <person name="Goker M."/>
            <person name="Woyke T."/>
            <person name="Bristow J."/>
            <person name="Eisen J.A."/>
            <person name="Markowitz V."/>
            <person name="Hugenholtz P."/>
            <person name="Kyrpides N.C."/>
            <person name="Klenk H.P."/>
        </authorList>
    </citation>
    <scope>NUCLEOTIDE SEQUENCE [LARGE SCALE GENOMIC DNA]</scope>
    <source>
        <strain evidence="15">DSM 12809 / NBRC 114555 / N2460</strain>
    </source>
</reference>
<dbReference type="eggNOG" id="COG0615">
    <property type="taxonomic scope" value="Bacteria"/>
</dbReference>
<keyword evidence="7 11" id="KW-0067">ATP-binding</keyword>
<feature type="active site" evidence="11">
    <location>
        <position position="266"/>
    </location>
</feature>
<dbReference type="PaxDb" id="522772-Dacet_1852"/>
<dbReference type="NCBIfam" id="TIGR02198">
    <property type="entry name" value="rfaE_dom_I"/>
    <property type="match status" value="1"/>
</dbReference>
<comment type="similarity">
    <text evidence="11">In the C-terminal section; belongs to the cytidylyltransferase family.</text>
</comment>
<feature type="binding site" evidence="11">
    <location>
        <begin position="196"/>
        <end position="199"/>
    </location>
    <ligand>
        <name>ATP</name>
        <dbReference type="ChEBI" id="CHEBI:30616"/>
    </ligand>
</feature>
<dbReference type="InterPro" id="IPR029056">
    <property type="entry name" value="Ribokinase-like"/>
</dbReference>
<dbReference type="HOGENOM" id="CLU_021150_2_1_0"/>
<protein>
    <recommendedName>
        <fullName evidence="11">Bifunctional protein HldE</fullName>
    </recommendedName>
    <domain>
        <recommendedName>
            <fullName evidence="11">D-beta-D-heptose 7-phosphate kinase</fullName>
            <ecNumber evidence="11">2.7.1.167</ecNumber>
        </recommendedName>
        <alternativeName>
            <fullName evidence="11">D-beta-D-heptose 7-phosphotransferase</fullName>
        </alternativeName>
        <alternativeName>
            <fullName evidence="11">D-glycero-beta-D-manno-heptose-7-phosphate kinase</fullName>
        </alternativeName>
    </domain>
    <domain>
        <recommendedName>
            <fullName evidence="11">D-beta-D-heptose 1-phosphate adenylyltransferase</fullName>
            <ecNumber evidence="11">2.7.7.70</ecNumber>
        </recommendedName>
        <alternativeName>
            <fullName evidence="11">D-glycero-beta-D-manno-heptose 1-phosphate adenylyltransferase</fullName>
        </alternativeName>
    </domain>
</protein>
<keyword evidence="6 11" id="KW-0418">Kinase</keyword>
<sequence>MSEYDFTGISVLIIGDVMLDRYHFGTVSRISPEAPVPVVNVKKMTQTLGGAGNVANNISGLQSGSVIVGACGKDADGATLKKMLDGINTRYSFVETESPTTTKLRVIGDKQQIVRLDFEEVTPVKDKLAQKALNHIKKELEKCSAVVISDYGKGFCSFEICEEVIRLACNKGLPVIVDPKGADWRKYAGATTITPNVKELAEAVGRKVDNVDEEVVLAAREVIERTRVKYLVVTRSEKGISIVWRDEYMHIPTEAREVFDVSGAGDTVVASLALCLGKGSDISEAVKVANKAAGIVVSKVGTAPVLLDELNESFNTYSKVLNSFQLDSYVANIRSMKRKIVFTNGCFDILHRGHVTYLRKAASMGDVLILGLNSDASVKSLKGDSRPMNSEMDRAEVLAALEFIDAIVIFDEDTPFQLIKTIQPDILVKGGDYKAEDVVGREYAKKTVIVDFVEGYSTTKTIEDMQGVNK</sequence>
<dbReference type="EC" id="2.7.1.167" evidence="11"/>
<comment type="catalytic activity">
    <reaction evidence="10 11">
        <text>D-glycero-beta-D-manno-heptose 1-phosphate + ATP + H(+) = ADP-D-glycero-beta-D-manno-heptose + diphosphate</text>
        <dbReference type="Rhea" id="RHEA:27465"/>
        <dbReference type="ChEBI" id="CHEBI:15378"/>
        <dbReference type="ChEBI" id="CHEBI:30616"/>
        <dbReference type="ChEBI" id="CHEBI:33019"/>
        <dbReference type="ChEBI" id="CHEBI:59967"/>
        <dbReference type="ChEBI" id="CHEBI:61593"/>
        <dbReference type="EC" id="2.7.7.70"/>
    </reaction>
</comment>
<evidence type="ECO:0000256" key="8">
    <source>
        <dbReference type="ARBA" id="ARBA00023268"/>
    </source>
</evidence>
<evidence type="ECO:0000256" key="3">
    <source>
        <dbReference type="ARBA" id="ARBA00022679"/>
    </source>
</evidence>
<dbReference type="PANTHER" id="PTHR46969">
    <property type="entry name" value="BIFUNCTIONAL PROTEIN HLDE"/>
    <property type="match status" value="1"/>
</dbReference>
<comment type="function">
    <text evidence="2 11">Catalyzes the ADP transfer from ATP to D-glycero-beta-D-manno-heptose 1-phosphate, yielding ADP-D-glycero-beta-D-manno-heptose.</text>
</comment>
<dbReference type="GO" id="GO:0016773">
    <property type="term" value="F:phosphotransferase activity, alcohol group as acceptor"/>
    <property type="evidence" value="ECO:0007669"/>
    <property type="project" value="InterPro"/>
</dbReference>
<dbReference type="GO" id="GO:0033786">
    <property type="term" value="F:heptose-1-phosphate adenylyltransferase activity"/>
    <property type="evidence" value="ECO:0007669"/>
    <property type="project" value="UniProtKB-UniRule"/>
</dbReference>
<dbReference type="InterPro" id="IPR011611">
    <property type="entry name" value="PfkB_dom"/>
</dbReference>
<dbReference type="NCBIfam" id="TIGR02199">
    <property type="entry name" value="rfaE_dom_II"/>
    <property type="match status" value="1"/>
</dbReference>
<dbReference type="NCBIfam" id="TIGR00125">
    <property type="entry name" value="cyt_tran_rel"/>
    <property type="match status" value="1"/>
</dbReference>
<dbReference type="GO" id="GO:0005524">
    <property type="term" value="F:ATP binding"/>
    <property type="evidence" value="ECO:0007669"/>
    <property type="project" value="UniProtKB-UniRule"/>
</dbReference>
<evidence type="ECO:0000259" key="13">
    <source>
        <dbReference type="Pfam" id="PF01467"/>
    </source>
</evidence>
<dbReference type="GO" id="GO:0097171">
    <property type="term" value="P:ADP-L-glycero-beta-D-manno-heptose biosynthetic process"/>
    <property type="evidence" value="ECO:0007669"/>
    <property type="project" value="UniProtKB-UniPathway"/>
</dbReference>
<organism evidence="14 15">
    <name type="scientific">Denitrovibrio acetiphilus (strain DSM 12809 / NBRC 114555 / N2460)</name>
    <dbReference type="NCBI Taxonomy" id="522772"/>
    <lineage>
        <taxon>Bacteria</taxon>
        <taxon>Pseudomonadati</taxon>
        <taxon>Deferribacterota</taxon>
        <taxon>Deferribacteres</taxon>
        <taxon>Deferribacterales</taxon>
        <taxon>Geovibrionaceae</taxon>
        <taxon>Denitrovibrio</taxon>
    </lineage>
</organism>
<keyword evidence="3 11" id="KW-0808">Transferase</keyword>
<evidence type="ECO:0000259" key="12">
    <source>
        <dbReference type="Pfam" id="PF00294"/>
    </source>
</evidence>
<comment type="function">
    <text evidence="1 11">Catalyzes the phosphorylation of D-glycero-D-manno-heptose 7-phosphate at the C-1 position to selectively form D-glycero-beta-D-manno-heptose-1,7-bisphosphate.</text>
</comment>
<dbReference type="InParanoid" id="D4H0V3"/>
<name>D4H0V3_DENA2</name>
<dbReference type="KEGG" id="dap:Dacet_1852"/>
<dbReference type="SUPFAM" id="SSF53613">
    <property type="entry name" value="Ribokinase-like"/>
    <property type="match status" value="1"/>
</dbReference>
<gene>
    <name evidence="11" type="primary">hldE</name>
    <name evidence="14" type="ordered locus">Dacet_1852</name>
</gene>
<dbReference type="InterPro" id="IPR004821">
    <property type="entry name" value="Cyt_trans-like"/>
</dbReference>
<evidence type="ECO:0000256" key="6">
    <source>
        <dbReference type="ARBA" id="ARBA00022777"/>
    </source>
</evidence>
<dbReference type="SUPFAM" id="SSF52374">
    <property type="entry name" value="Nucleotidylyl transferase"/>
    <property type="match status" value="1"/>
</dbReference>
<evidence type="ECO:0000256" key="4">
    <source>
        <dbReference type="ARBA" id="ARBA00022695"/>
    </source>
</evidence>
<evidence type="ECO:0000256" key="7">
    <source>
        <dbReference type="ARBA" id="ARBA00022840"/>
    </source>
</evidence>
<feature type="domain" description="Carbohydrate kinase PfkB" evidence="12">
    <location>
        <begin position="10"/>
        <end position="304"/>
    </location>
</feature>
<dbReference type="Pfam" id="PF00294">
    <property type="entry name" value="PfkB"/>
    <property type="match status" value="1"/>
</dbReference>
<evidence type="ECO:0000256" key="1">
    <source>
        <dbReference type="ARBA" id="ARBA00002319"/>
    </source>
</evidence>
<dbReference type="HAMAP" id="MF_01603">
    <property type="entry name" value="HldE"/>
    <property type="match status" value="1"/>
</dbReference>
<dbReference type="FunFam" id="3.40.1190.20:FF:000002">
    <property type="entry name" value="Bifunctional protein HldE"/>
    <property type="match status" value="1"/>
</dbReference>
<accession>D4H0V3</accession>
<dbReference type="InterPro" id="IPR011913">
    <property type="entry name" value="RfaE_dom_I"/>
</dbReference>
<keyword evidence="9 11" id="KW-0119">Carbohydrate metabolism</keyword>
<dbReference type="Pfam" id="PF01467">
    <property type="entry name" value="CTP_transf_like"/>
    <property type="match status" value="1"/>
</dbReference>
<dbReference type="UniPathway" id="UPA00356">
    <property type="reaction ID" value="UER00437"/>
</dbReference>
<comment type="catalytic activity">
    <reaction evidence="11">
        <text>D-glycero-beta-D-manno-heptose 7-phosphate + ATP = D-glycero-beta-D-manno-heptose 1,7-bisphosphate + ADP + H(+)</text>
        <dbReference type="Rhea" id="RHEA:27473"/>
        <dbReference type="ChEBI" id="CHEBI:15378"/>
        <dbReference type="ChEBI" id="CHEBI:30616"/>
        <dbReference type="ChEBI" id="CHEBI:60204"/>
        <dbReference type="ChEBI" id="CHEBI:60208"/>
        <dbReference type="ChEBI" id="CHEBI:456216"/>
        <dbReference type="EC" id="2.7.1.167"/>
    </reaction>
</comment>
<evidence type="ECO:0000313" key="15">
    <source>
        <dbReference type="Proteomes" id="UP000002012"/>
    </source>
</evidence>
<dbReference type="CDD" id="cd01172">
    <property type="entry name" value="RfaE_like"/>
    <property type="match status" value="1"/>
</dbReference>
<dbReference type="InterPro" id="IPR011914">
    <property type="entry name" value="RfaE_dom_II"/>
</dbReference>
<keyword evidence="4 11" id="KW-0548">Nucleotidyltransferase</keyword>
<comment type="pathway">
    <text evidence="11">Nucleotide-sugar biosynthesis; ADP-L-glycero-beta-D-manno-heptose biosynthesis; ADP-L-glycero-beta-D-manno-heptose from D-glycero-beta-D-manno-heptose 7-phosphate: step 1/4.</text>
</comment>
<feature type="domain" description="Cytidyltransferase-like" evidence="13">
    <location>
        <begin position="342"/>
        <end position="436"/>
    </location>
</feature>
<dbReference type="AlphaFoldDB" id="D4H0V3"/>
<dbReference type="Gene3D" id="3.40.50.620">
    <property type="entry name" value="HUPs"/>
    <property type="match status" value="1"/>
</dbReference>
<dbReference type="Proteomes" id="UP000002012">
    <property type="component" value="Chromosome"/>
</dbReference>
<evidence type="ECO:0000256" key="10">
    <source>
        <dbReference type="ARBA" id="ARBA00047428"/>
    </source>
</evidence>
<dbReference type="EMBL" id="CP001968">
    <property type="protein sequence ID" value="ADD68616.1"/>
    <property type="molecule type" value="Genomic_DNA"/>
</dbReference>